<keyword evidence="1" id="KW-1133">Transmembrane helix</keyword>
<dbReference type="RefSeq" id="WP_016660643.1">
    <property type="nucleotide sequence ID" value="NZ_ASQH01000021.1"/>
</dbReference>
<protein>
    <submittedName>
        <fullName evidence="2">Uncharacterized protein</fullName>
    </submittedName>
</protein>
<evidence type="ECO:0000313" key="2">
    <source>
        <dbReference type="EMBL" id="EPF71657.1"/>
    </source>
</evidence>
<evidence type="ECO:0000313" key="3">
    <source>
        <dbReference type="Proteomes" id="UP000014523"/>
    </source>
</evidence>
<feature type="transmembrane region" description="Helical" evidence="1">
    <location>
        <begin position="7"/>
        <end position="29"/>
    </location>
</feature>
<name>A0A829HD02_9GAMM</name>
<organism evidence="2 3">
    <name type="scientific">Acinetobacter gyllenbergii CIP 110306 = MTCC 11365</name>
    <dbReference type="NCBI Taxonomy" id="1217657"/>
    <lineage>
        <taxon>Bacteria</taxon>
        <taxon>Pseudomonadati</taxon>
        <taxon>Pseudomonadota</taxon>
        <taxon>Gammaproteobacteria</taxon>
        <taxon>Moraxellales</taxon>
        <taxon>Moraxellaceae</taxon>
        <taxon>Acinetobacter</taxon>
    </lineage>
</organism>
<feature type="transmembrane region" description="Helical" evidence="1">
    <location>
        <begin position="49"/>
        <end position="72"/>
    </location>
</feature>
<proteinExistence type="predicted"/>
<evidence type="ECO:0000256" key="1">
    <source>
        <dbReference type="SAM" id="Phobius"/>
    </source>
</evidence>
<dbReference type="Proteomes" id="UP000014523">
    <property type="component" value="Unassembled WGS sequence"/>
</dbReference>
<keyword evidence="1" id="KW-0812">Transmembrane</keyword>
<reference evidence="2 3" key="1">
    <citation type="submission" date="2013-06" db="EMBL/GenBank/DDBJ databases">
        <title>The Genome Sequence of Acinetobacter gyllenbergii CIP 110306.</title>
        <authorList>
            <consortium name="The Broad Institute Genome Sequencing Platform"/>
            <consortium name="The Broad Institute Genome Sequencing Center for Infectious Disease"/>
            <person name="Cerqueira G."/>
            <person name="Feldgarden M."/>
            <person name="Courvalin P."/>
            <person name="Perichon B."/>
            <person name="Grillot-Courvalin C."/>
            <person name="Clermont D."/>
            <person name="Rocha E."/>
            <person name="Yoon E.-J."/>
            <person name="Nemec A."/>
            <person name="Young S.K."/>
            <person name="Zeng Q."/>
            <person name="Gargeya S."/>
            <person name="Fitzgerald M."/>
            <person name="Abouelleil A."/>
            <person name="Alvarado L."/>
            <person name="Berlin A.M."/>
            <person name="Chapman S.B."/>
            <person name="Dewar J."/>
            <person name="Goldberg J."/>
            <person name="Griggs A."/>
            <person name="Gujja S."/>
            <person name="Hansen M."/>
            <person name="Howarth C."/>
            <person name="Imamovic A."/>
            <person name="Larimer J."/>
            <person name="McCowan C."/>
            <person name="Murphy C."/>
            <person name="Pearson M."/>
            <person name="Priest M."/>
            <person name="Roberts A."/>
            <person name="Saif S."/>
            <person name="Shea T."/>
            <person name="Sykes S."/>
            <person name="Wortman J."/>
            <person name="Nusbaum C."/>
            <person name="Birren B."/>
        </authorList>
    </citation>
    <scope>NUCLEOTIDE SEQUENCE [LARGE SCALE GENOMIC DNA]</scope>
    <source>
        <strain evidence="2 3">CIP 110306</strain>
    </source>
</reference>
<gene>
    <name evidence="2" type="ORF">F957_03843</name>
</gene>
<keyword evidence="1" id="KW-0472">Membrane</keyword>
<dbReference type="AlphaFoldDB" id="A0A829HD02"/>
<dbReference type="EMBL" id="ATGG01000051">
    <property type="protein sequence ID" value="EPF71657.1"/>
    <property type="molecule type" value="Genomic_DNA"/>
</dbReference>
<keyword evidence="3" id="KW-1185">Reference proteome</keyword>
<comment type="caution">
    <text evidence="2">The sequence shown here is derived from an EMBL/GenBank/DDBJ whole genome shotgun (WGS) entry which is preliminary data.</text>
</comment>
<sequence length="87" mass="10309">MLIKKLLMIYLIISIVLWAIFHQLASRYVNKNEDLKNIFYGDLYKNKKINIANIETIILAIIFVNTIFWFSYKNLKIFLKKGGYSMA</sequence>
<accession>A0A829HD02</accession>